<keyword evidence="8 10" id="KW-0479">Metal-binding</keyword>
<keyword evidence="10 11" id="KW-0119">Carbohydrate metabolism</keyword>
<dbReference type="NCBIfam" id="TIGR01163">
    <property type="entry name" value="rpe"/>
    <property type="match status" value="1"/>
</dbReference>
<evidence type="ECO:0000256" key="1">
    <source>
        <dbReference type="ARBA" id="ARBA00001782"/>
    </source>
</evidence>
<dbReference type="GO" id="GO:0046872">
    <property type="term" value="F:metal ion binding"/>
    <property type="evidence" value="ECO:0007669"/>
    <property type="project" value="UniProtKB-UniRule"/>
</dbReference>
<feature type="binding site" evidence="10 14">
    <location>
        <begin position="198"/>
        <end position="199"/>
    </location>
    <ligand>
        <name>substrate</name>
    </ligand>
</feature>
<evidence type="ECO:0000256" key="13">
    <source>
        <dbReference type="PIRSR" id="PIRSR001461-2"/>
    </source>
</evidence>
<comment type="cofactor">
    <cofactor evidence="2">
        <name>Mn(2+)</name>
        <dbReference type="ChEBI" id="CHEBI:29035"/>
    </cofactor>
</comment>
<dbReference type="PANTHER" id="PTHR11749">
    <property type="entry name" value="RIBULOSE-5-PHOSPHATE-3-EPIMERASE"/>
    <property type="match status" value="1"/>
</dbReference>
<dbReference type="NCBIfam" id="NF004076">
    <property type="entry name" value="PRK05581.1-4"/>
    <property type="match status" value="1"/>
</dbReference>
<dbReference type="InterPro" id="IPR026019">
    <property type="entry name" value="Ribul_P_3_epim"/>
</dbReference>
<keyword evidence="9 10" id="KW-0413">Isomerase</keyword>
<dbReference type="GO" id="GO:0004750">
    <property type="term" value="F:D-ribulose-phosphate 3-epimerase activity"/>
    <property type="evidence" value="ECO:0007669"/>
    <property type="project" value="UniProtKB-UniRule"/>
</dbReference>
<reference evidence="15 16" key="1">
    <citation type="submission" date="2020-04" db="EMBL/GenBank/DDBJ databases">
        <title>MicrobeNet Type strains.</title>
        <authorList>
            <person name="Nicholson A.C."/>
        </authorList>
    </citation>
    <scope>NUCLEOTIDE SEQUENCE [LARGE SCALE GENOMIC DNA]</scope>
    <source>
        <strain evidence="15 16">DSM 22768</strain>
    </source>
</reference>
<dbReference type="EC" id="5.1.3.1" evidence="7 10"/>
<evidence type="ECO:0000313" key="15">
    <source>
        <dbReference type="EMBL" id="NMD48938.1"/>
    </source>
</evidence>
<accession>A0A7X9QG22</accession>
<dbReference type="SUPFAM" id="SSF51366">
    <property type="entry name" value="Ribulose-phoshate binding barrel"/>
    <property type="match status" value="1"/>
</dbReference>
<dbReference type="InterPro" id="IPR000056">
    <property type="entry name" value="Ribul_P_3_epim-like"/>
</dbReference>
<keyword evidence="13" id="KW-0170">Cobalt</keyword>
<dbReference type="Proteomes" id="UP000532121">
    <property type="component" value="Unassembled WGS sequence"/>
</dbReference>
<feature type="binding site" evidence="14">
    <location>
        <position position="178"/>
    </location>
    <ligand>
        <name>substrate</name>
    </ligand>
</feature>
<comment type="cofactor">
    <cofactor evidence="10 13">
        <name>a divalent metal cation</name>
        <dbReference type="ChEBI" id="CHEBI:60240"/>
    </cofactor>
    <text evidence="10 13">Binds 1 divalent metal cation per subunit.</text>
</comment>
<evidence type="ECO:0000256" key="9">
    <source>
        <dbReference type="ARBA" id="ARBA00023235"/>
    </source>
</evidence>
<evidence type="ECO:0000256" key="3">
    <source>
        <dbReference type="ARBA" id="ARBA00001941"/>
    </source>
</evidence>
<comment type="cofactor">
    <cofactor evidence="5">
        <name>Fe(2+)</name>
        <dbReference type="ChEBI" id="CHEBI:29033"/>
    </cofactor>
</comment>
<keyword evidence="13" id="KW-0862">Zinc</keyword>
<dbReference type="Pfam" id="PF00834">
    <property type="entry name" value="Ribul_P_3_epim"/>
    <property type="match status" value="1"/>
</dbReference>
<protein>
    <recommendedName>
        <fullName evidence="7 10">Ribulose-phosphate 3-epimerase</fullName>
        <ecNumber evidence="7 10">5.1.3.1</ecNumber>
    </recommendedName>
</protein>
<dbReference type="InterPro" id="IPR013785">
    <property type="entry name" value="Aldolase_TIM"/>
</dbReference>
<feature type="binding site" evidence="10 14">
    <location>
        <begin position="143"/>
        <end position="146"/>
    </location>
    <ligand>
        <name>substrate</name>
    </ligand>
</feature>
<comment type="pathway">
    <text evidence="10">Carbohydrate degradation.</text>
</comment>
<dbReference type="CDD" id="cd00429">
    <property type="entry name" value="RPE"/>
    <property type="match status" value="1"/>
</dbReference>
<evidence type="ECO:0000256" key="14">
    <source>
        <dbReference type="PIRSR" id="PIRSR001461-3"/>
    </source>
</evidence>
<feature type="binding site" evidence="10 13">
    <location>
        <position position="67"/>
    </location>
    <ligand>
        <name>a divalent metal cation</name>
        <dbReference type="ChEBI" id="CHEBI:60240"/>
    </ligand>
</feature>
<dbReference type="PROSITE" id="PS01086">
    <property type="entry name" value="RIBUL_P_3_EPIMER_2"/>
    <property type="match status" value="1"/>
</dbReference>
<dbReference type="EMBL" id="JABASA010000007">
    <property type="protein sequence ID" value="NMD48938.1"/>
    <property type="molecule type" value="Genomic_DNA"/>
</dbReference>
<feature type="binding site" evidence="10 13">
    <location>
        <position position="176"/>
    </location>
    <ligand>
        <name>a divalent metal cation</name>
        <dbReference type="ChEBI" id="CHEBI:60240"/>
    </ligand>
</feature>
<evidence type="ECO:0000256" key="12">
    <source>
        <dbReference type="PIRSR" id="PIRSR001461-1"/>
    </source>
</evidence>
<comment type="catalytic activity">
    <reaction evidence="1 10 11">
        <text>D-ribulose 5-phosphate = D-xylulose 5-phosphate</text>
        <dbReference type="Rhea" id="RHEA:13677"/>
        <dbReference type="ChEBI" id="CHEBI:57737"/>
        <dbReference type="ChEBI" id="CHEBI:58121"/>
        <dbReference type="EC" id="5.1.3.1"/>
    </reaction>
</comment>
<keyword evidence="13" id="KW-0464">Manganese</keyword>
<feature type="binding site" evidence="10 14">
    <location>
        <position position="9"/>
    </location>
    <ligand>
        <name>substrate</name>
    </ligand>
</feature>
<feature type="binding site" evidence="10 13">
    <location>
        <position position="34"/>
    </location>
    <ligand>
        <name>a divalent metal cation</name>
        <dbReference type="ChEBI" id="CHEBI:60240"/>
    </ligand>
</feature>
<dbReference type="HAMAP" id="MF_02227">
    <property type="entry name" value="RPE"/>
    <property type="match status" value="1"/>
</dbReference>
<evidence type="ECO:0000256" key="5">
    <source>
        <dbReference type="ARBA" id="ARBA00001954"/>
    </source>
</evidence>
<evidence type="ECO:0000256" key="4">
    <source>
        <dbReference type="ARBA" id="ARBA00001947"/>
    </source>
</evidence>
<dbReference type="RefSeq" id="WP_193523329.1">
    <property type="nucleotide sequence ID" value="NZ_JABASA010000007.1"/>
</dbReference>
<comment type="cofactor">
    <cofactor evidence="4">
        <name>Zn(2+)</name>
        <dbReference type="ChEBI" id="CHEBI:29105"/>
    </cofactor>
</comment>
<dbReference type="GO" id="GO:0005737">
    <property type="term" value="C:cytoplasm"/>
    <property type="evidence" value="ECO:0007669"/>
    <property type="project" value="UniProtKB-ARBA"/>
</dbReference>
<evidence type="ECO:0000256" key="7">
    <source>
        <dbReference type="ARBA" id="ARBA00013188"/>
    </source>
</evidence>
<dbReference type="PIRSF" id="PIRSF001461">
    <property type="entry name" value="RPE"/>
    <property type="match status" value="1"/>
</dbReference>
<feature type="active site" description="Proton donor" evidence="10 12">
    <location>
        <position position="176"/>
    </location>
</feature>
<evidence type="ECO:0000313" key="16">
    <source>
        <dbReference type="Proteomes" id="UP000532121"/>
    </source>
</evidence>
<feature type="binding site" evidence="10">
    <location>
        <begin position="176"/>
        <end position="178"/>
    </location>
    <ligand>
        <name>substrate</name>
    </ligand>
</feature>
<feature type="binding site" evidence="10 14">
    <location>
        <position position="67"/>
    </location>
    <ligand>
        <name>substrate</name>
    </ligand>
</feature>
<feature type="binding site" evidence="10 13">
    <location>
        <position position="36"/>
    </location>
    <ligand>
        <name>a divalent metal cation</name>
        <dbReference type="ChEBI" id="CHEBI:60240"/>
    </ligand>
</feature>
<sequence length="219" mass="23631">MSTYKIAPSILAADYANFEKELKRIEETGVKYVHIDIMDGQFVPNISFGAGVVASMRKHSKLVFDCHLMVVNPERYVDDFAQAGADIMTIHAEATTHIHGALQKIKAAGMKAGVVINPGTPLGAIEPVLNLVDQVLIMTVNPGFGGQAFIPECLEKVKLAARLREQRGLDYDIEVDGGVDNKTISACAQAGADVFVAGSYLFKDNLLARVETLKAAIND</sequence>
<feature type="active site" description="Proton acceptor" evidence="10 12">
    <location>
        <position position="36"/>
    </location>
</feature>
<dbReference type="GO" id="GO:0019323">
    <property type="term" value="P:pentose catabolic process"/>
    <property type="evidence" value="ECO:0007669"/>
    <property type="project" value="UniProtKB-UniRule"/>
</dbReference>
<evidence type="ECO:0000256" key="11">
    <source>
        <dbReference type="PIRNR" id="PIRNR001461"/>
    </source>
</evidence>
<proteinExistence type="inferred from homology"/>
<dbReference type="GO" id="GO:0006098">
    <property type="term" value="P:pentose-phosphate shunt"/>
    <property type="evidence" value="ECO:0007669"/>
    <property type="project" value="UniProtKB-UniRule"/>
</dbReference>
<organism evidence="15 16">
    <name type="scientific">Streptococcus ratti</name>
    <dbReference type="NCBI Taxonomy" id="1341"/>
    <lineage>
        <taxon>Bacteria</taxon>
        <taxon>Bacillati</taxon>
        <taxon>Bacillota</taxon>
        <taxon>Bacilli</taxon>
        <taxon>Lactobacillales</taxon>
        <taxon>Streptococcaceae</taxon>
        <taxon>Streptococcus</taxon>
    </lineage>
</organism>
<dbReference type="FunFam" id="3.20.20.70:FF:000004">
    <property type="entry name" value="Ribulose-phosphate 3-epimerase"/>
    <property type="match status" value="1"/>
</dbReference>
<comment type="function">
    <text evidence="10">Catalyzes the reversible epimerization of D-ribulose 5-phosphate to D-xylulose 5-phosphate.</text>
</comment>
<comment type="caution">
    <text evidence="15">The sequence shown here is derived from an EMBL/GenBank/DDBJ whole genome shotgun (WGS) entry which is preliminary data.</text>
</comment>
<dbReference type="InterPro" id="IPR011060">
    <property type="entry name" value="RibuloseP-bd_barrel"/>
</dbReference>
<name>A0A7X9QG22_STRRT</name>
<evidence type="ECO:0000256" key="6">
    <source>
        <dbReference type="ARBA" id="ARBA00009541"/>
    </source>
</evidence>
<evidence type="ECO:0000256" key="2">
    <source>
        <dbReference type="ARBA" id="ARBA00001936"/>
    </source>
</evidence>
<dbReference type="PROSITE" id="PS01085">
    <property type="entry name" value="RIBUL_P_3_EPIMER_1"/>
    <property type="match status" value="1"/>
</dbReference>
<comment type="similarity">
    <text evidence="6 10 11">Belongs to the ribulose-phosphate 3-epimerase family.</text>
</comment>
<evidence type="ECO:0000256" key="10">
    <source>
        <dbReference type="HAMAP-Rule" id="MF_02227"/>
    </source>
</evidence>
<dbReference type="AlphaFoldDB" id="A0A7X9QG22"/>
<comment type="cofactor">
    <cofactor evidence="3">
        <name>Co(2+)</name>
        <dbReference type="ChEBI" id="CHEBI:48828"/>
    </cofactor>
</comment>
<gene>
    <name evidence="10" type="primary">rpe</name>
    <name evidence="15" type="ORF">HHO37_04430</name>
</gene>
<dbReference type="Gene3D" id="3.20.20.70">
    <property type="entry name" value="Aldolase class I"/>
    <property type="match status" value="1"/>
</dbReference>
<evidence type="ECO:0000256" key="8">
    <source>
        <dbReference type="ARBA" id="ARBA00022723"/>
    </source>
</evidence>